<proteinExistence type="predicted"/>
<keyword evidence="1" id="KW-0175">Coiled coil</keyword>
<dbReference type="AlphaFoldDB" id="A0A7C4AC10"/>
<evidence type="ECO:0000313" key="2">
    <source>
        <dbReference type="EMBL" id="HGG92071.1"/>
    </source>
</evidence>
<sequence length="76" mass="8728">MTDPTVSEIEALQAEIADFQAQLEQTAKSIRDLRDAEDVAKGVFHAEAIHAAQQDRLRLEFEIQYRKARITRLRFG</sequence>
<protein>
    <submittedName>
        <fullName evidence="2">Uncharacterized protein</fullName>
    </submittedName>
</protein>
<gene>
    <name evidence="2" type="ORF">ENR59_03875</name>
</gene>
<name>A0A7C4AC10_9BACT</name>
<feature type="coiled-coil region" evidence="1">
    <location>
        <begin position="9"/>
        <end position="36"/>
    </location>
</feature>
<comment type="caution">
    <text evidence="2">The sequence shown here is derived from an EMBL/GenBank/DDBJ whole genome shotgun (WGS) entry which is preliminary data.</text>
</comment>
<organism evidence="2">
    <name type="scientific">Fundidesulfovibrio putealis</name>
    <dbReference type="NCBI Taxonomy" id="270496"/>
    <lineage>
        <taxon>Bacteria</taxon>
        <taxon>Pseudomonadati</taxon>
        <taxon>Thermodesulfobacteriota</taxon>
        <taxon>Desulfovibrionia</taxon>
        <taxon>Desulfovibrionales</taxon>
        <taxon>Desulfovibrionaceae</taxon>
        <taxon>Fundidesulfovibrio</taxon>
    </lineage>
</organism>
<accession>A0A7C4AC10</accession>
<dbReference type="EMBL" id="DSRP01000265">
    <property type="protein sequence ID" value="HGG92071.1"/>
    <property type="molecule type" value="Genomic_DNA"/>
</dbReference>
<reference evidence="2" key="1">
    <citation type="journal article" date="2020" name="mSystems">
        <title>Genome- and Community-Level Interaction Insights into Carbon Utilization and Element Cycling Functions of Hydrothermarchaeota in Hydrothermal Sediment.</title>
        <authorList>
            <person name="Zhou Z."/>
            <person name="Liu Y."/>
            <person name="Xu W."/>
            <person name="Pan J."/>
            <person name="Luo Z.H."/>
            <person name="Li M."/>
        </authorList>
    </citation>
    <scope>NUCLEOTIDE SEQUENCE [LARGE SCALE GENOMIC DNA]</scope>
    <source>
        <strain evidence="2">SpSt-413</strain>
    </source>
</reference>
<evidence type="ECO:0000256" key="1">
    <source>
        <dbReference type="SAM" id="Coils"/>
    </source>
</evidence>